<reference evidence="5" key="3">
    <citation type="submission" date="2025-08" db="UniProtKB">
        <authorList>
            <consortium name="RefSeq"/>
        </authorList>
    </citation>
    <scope>IDENTIFICATION</scope>
    <source>
        <strain evidence="5">CBS 342.82</strain>
    </source>
</reference>
<feature type="domain" description="ABC transporter" evidence="3">
    <location>
        <begin position="70"/>
        <end position="307"/>
    </location>
</feature>
<sequence length="607" mass="66630">MNPRFLSPLQRYLLQGSNTRLQQHQVRRISDHVIRINDGTFYRDFPDPTKPPVSNAALFPNLSFSLDAAISKRNAPPSWAVLSSSSLTRTTFLRILGGQHICLPPGARTYPHLTAAGKSPQQAIQYVGFDAERGSSVGGSDVRGSYLSARYESRREVTDFSVRDYLTGNTELNALEEKPSDATLQALNAIVEQLNLGNLLDMPVSNLSNGQTRRARIAKALMESPEVLLLDGPFMGLDPRTRATMTQVLGQIVRSGSTRVVLSLNPDEACPEWISHLLVAKQDMTTSPETAYQSMLTTRNASGEKLSISKDGYTTSNTTQSLGEPIIEMRGVQVSYGANTVLGDWSQNIDGHARPGLWWTLRRGQRCGIFGPNGSGKTTMLSLITSDHPQAYSLPIEIFGRSRLPEPGRPGISLFDLQRRMGHSSPEVHSFFPRQLSVRAALESAWADAPLARPTLTGEANRRLRFGGLPFGAQRLTLFLRALLASPDLVILDEALSGVDEAARAKAFLFLAHGERFSALDPATGSLRPSVVAEIQEHNGGVCFAGLDDRQALLVISHARADVPGCVREWICLPEPGERRAPRTGRLTEPLEIEPKGWEEIWGQRDE</sequence>
<evidence type="ECO:0000256" key="1">
    <source>
        <dbReference type="ARBA" id="ARBA00022741"/>
    </source>
</evidence>
<dbReference type="PANTHER" id="PTHR43514">
    <property type="entry name" value="ABC TRANSPORTER I FAMILY MEMBER 10"/>
    <property type="match status" value="1"/>
</dbReference>
<evidence type="ECO:0000259" key="3">
    <source>
        <dbReference type="PROSITE" id="PS50893"/>
    </source>
</evidence>
<dbReference type="PANTHER" id="PTHR43514:SF4">
    <property type="entry name" value="ABC TRANSPORTER I FAMILY MEMBER 10"/>
    <property type="match status" value="1"/>
</dbReference>
<dbReference type="GeneID" id="54358952"/>
<proteinExistence type="predicted"/>
<reference evidence="5" key="2">
    <citation type="submission" date="2020-04" db="EMBL/GenBank/DDBJ databases">
        <authorList>
            <consortium name="NCBI Genome Project"/>
        </authorList>
    </citation>
    <scope>NUCLEOTIDE SEQUENCE</scope>
    <source>
        <strain evidence="5">CBS 342.82</strain>
    </source>
</reference>
<evidence type="ECO:0000256" key="2">
    <source>
        <dbReference type="ARBA" id="ARBA00022840"/>
    </source>
</evidence>
<dbReference type="SMART" id="SM00382">
    <property type="entry name" value="AAA"/>
    <property type="match status" value="2"/>
</dbReference>
<name>A0A6J3M9F0_9PEZI</name>
<keyword evidence="2" id="KW-0067">ATP-binding</keyword>
<dbReference type="Pfam" id="PF00005">
    <property type="entry name" value="ABC_tran"/>
    <property type="match status" value="2"/>
</dbReference>
<feature type="domain" description="ABC transporter" evidence="3">
    <location>
        <begin position="329"/>
        <end position="564"/>
    </location>
</feature>
<organism evidence="5">
    <name type="scientific">Dissoconium aciculare CBS 342.82</name>
    <dbReference type="NCBI Taxonomy" id="1314786"/>
    <lineage>
        <taxon>Eukaryota</taxon>
        <taxon>Fungi</taxon>
        <taxon>Dikarya</taxon>
        <taxon>Ascomycota</taxon>
        <taxon>Pezizomycotina</taxon>
        <taxon>Dothideomycetes</taxon>
        <taxon>Dothideomycetidae</taxon>
        <taxon>Mycosphaerellales</taxon>
        <taxon>Dissoconiaceae</taxon>
        <taxon>Dissoconium</taxon>
    </lineage>
</organism>
<dbReference type="OrthoDB" id="10255969at2759"/>
<keyword evidence="4" id="KW-1185">Reference proteome</keyword>
<keyword evidence="1" id="KW-0547">Nucleotide-binding</keyword>
<dbReference type="InterPro" id="IPR050334">
    <property type="entry name" value="Molybdenum_import_ModC"/>
</dbReference>
<dbReference type="InterPro" id="IPR003439">
    <property type="entry name" value="ABC_transporter-like_ATP-bd"/>
</dbReference>
<accession>A0A6J3M9F0</accession>
<evidence type="ECO:0000313" key="4">
    <source>
        <dbReference type="Proteomes" id="UP000504637"/>
    </source>
</evidence>
<evidence type="ECO:0000313" key="5">
    <source>
        <dbReference type="RefSeq" id="XP_033461519.1"/>
    </source>
</evidence>
<dbReference type="InterPro" id="IPR003593">
    <property type="entry name" value="AAA+_ATPase"/>
</dbReference>
<dbReference type="Proteomes" id="UP000504637">
    <property type="component" value="Unplaced"/>
</dbReference>
<dbReference type="InterPro" id="IPR027417">
    <property type="entry name" value="P-loop_NTPase"/>
</dbReference>
<dbReference type="GO" id="GO:0005739">
    <property type="term" value="C:mitochondrion"/>
    <property type="evidence" value="ECO:0007669"/>
    <property type="project" value="TreeGrafter"/>
</dbReference>
<dbReference type="RefSeq" id="XP_033461519.1">
    <property type="nucleotide sequence ID" value="XM_033601152.1"/>
</dbReference>
<dbReference type="GO" id="GO:0005524">
    <property type="term" value="F:ATP binding"/>
    <property type="evidence" value="ECO:0007669"/>
    <property type="project" value="UniProtKB-KW"/>
</dbReference>
<dbReference type="Gene3D" id="3.40.50.300">
    <property type="entry name" value="P-loop containing nucleotide triphosphate hydrolases"/>
    <property type="match status" value="2"/>
</dbReference>
<reference evidence="5" key="1">
    <citation type="submission" date="2020-01" db="EMBL/GenBank/DDBJ databases">
        <authorList>
            <consortium name="DOE Joint Genome Institute"/>
            <person name="Haridas S."/>
            <person name="Albert R."/>
            <person name="Binder M."/>
            <person name="Bloem J."/>
            <person name="Labutti K."/>
            <person name="Salamov A."/>
            <person name="Andreopoulos B."/>
            <person name="Baker S.E."/>
            <person name="Barry K."/>
            <person name="Bills G."/>
            <person name="Bluhm B.H."/>
            <person name="Cannon C."/>
            <person name="Castanera R."/>
            <person name="Culley D.E."/>
            <person name="Daum C."/>
            <person name="Ezra D."/>
            <person name="Gonzalez J.B."/>
            <person name="Henrissat B."/>
            <person name="Kuo A."/>
            <person name="Liang C."/>
            <person name="Lipzen A."/>
            <person name="Lutzoni F."/>
            <person name="Magnuson J."/>
            <person name="Mondo S."/>
            <person name="Nolan M."/>
            <person name="Ohm R."/>
            <person name="Pangilinan J."/>
            <person name="Park H.-J."/>
            <person name="Ramirez L."/>
            <person name="Alfaro M."/>
            <person name="Sun H."/>
            <person name="Tritt A."/>
            <person name="Yoshinaga Y."/>
            <person name="Zwiers L.-H."/>
            <person name="Turgeon B.G."/>
            <person name="Goodwin S.B."/>
            <person name="Spatafora J.W."/>
            <person name="Crous P.W."/>
            <person name="Grigoriev I.V."/>
        </authorList>
    </citation>
    <scope>NUCLEOTIDE SEQUENCE</scope>
    <source>
        <strain evidence="5">CBS 342.82</strain>
    </source>
</reference>
<dbReference type="PROSITE" id="PS50893">
    <property type="entry name" value="ABC_TRANSPORTER_2"/>
    <property type="match status" value="2"/>
</dbReference>
<gene>
    <name evidence="5" type="ORF">K489DRAFT_316303</name>
</gene>
<protein>
    <submittedName>
        <fullName evidence="5">ABC transporter domain-containing protein</fullName>
    </submittedName>
</protein>
<dbReference type="SUPFAM" id="SSF52540">
    <property type="entry name" value="P-loop containing nucleoside triphosphate hydrolases"/>
    <property type="match status" value="2"/>
</dbReference>
<dbReference type="AlphaFoldDB" id="A0A6J3M9F0"/>
<dbReference type="GO" id="GO:0016887">
    <property type="term" value="F:ATP hydrolysis activity"/>
    <property type="evidence" value="ECO:0007669"/>
    <property type="project" value="InterPro"/>
</dbReference>